<evidence type="ECO:0000256" key="1">
    <source>
        <dbReference type="ARBA" id="ARBA00002868"/>
    </source>
</evidence>
<comment type="caution">
    <text evidence="6">The sequence shown here is derived from an EMBL/GenBank/DDBJ whole genome shotgun (WGS) entry which is preliminary data.</text>
</comment>
<dbReference type="InterPro" id="IPR003772">
    <property type="entry name" value="YceD"/>
</dbReference>
<proteinExistence type="inferred from homology"/>
<evidence type="ECO:0000256" key="3">
    <source>
        <dbReference type="ARBA" id="ARBA00015716"/>
    </source>
</evidence>
<gene>
    <name evidence="6" type="ORF">F7Q92_06895</name>
</gene>
<dbReference type="AlphaFoldDB" id="A0A643FDU9"/>
<organism evidence="6 7">
    <name type="scientific">Ideonella dechloratans</name>
    <dbReference type="NCBI Taxonomy" id="36863"/>
    <lineage>
        <taxon>Bacteria</taxon>
        <taxon>Pseudomonadati</taxon>
        <taxon>Pseudomonadota</taxon>
        <taxon>Betaproteobacteria</taxon>
        <taxon>Burkholderiales</taxon>
        <taxon>Sphaerotilaceae</taxon>
        <taxon>Ideonella</taxon>
    </lineage>
</organism>
<evidence type="ECO:0000256" key="2">
    <source>
        <dbReference type="ARBA" id="ARBA00010740"/>
    </source>
</evidence>
<dbReference type="EMBL" id="VZPB01000012">
    <property type="protein sequence ID" value="KAB0583596.1"/>
    <property type="molecule type" value="Genomic_DNA"/>
</dbReference>
<dbReference type="OrthoDB" id="5297600at2"/>
<name>A0A643FDU9_IDEDE</name>
<protein>
    <recommendedName>
        <fullName evidence="3">Large ribosomal RNA subunit accumulation protein YceD</fullName>
    </recommendedName>
    <alternativeName>
        <fullName evidence="5">23S rRNA accumulation protein YceD</fullName>
    </alternativeName>
</protein>
<keyword evidence="4" id="KW-0690">Ribosome biogenesis</keyword>
<dbReference type="GO" id="GO:0005829">
    <property type="term" value="C:cytosol"/>
    <property type="evidence" value="ECO:0007669"/>
    <property type="project" value="TreeGrafter"/>
</dbReference>
<evidence type="ECO:0000313" key="7">
    <source>
        <dbReference type="Proteomes" id="UP000430120"/>
    </source>
</evidence>
<evidence type="ECO:0000256" key="5">
    <source>
        <dbReference type="ARBA" id="ARBA00031841"/>
    </source>
</evidence>
<dbReference type="PANTHER" id="PTHR38099:SF1">
    <property type="entry name" value="LARGE RIBOSOMAL RNA SUBUNIT ACCUMULATION PROTEIN YCED"/>
    <property type="match status" value="1"/>
</dbReference>
<reference evidence="6 7" key="1">
    <citation type="submission" date="2019-09" db="EMBL/GenBank/DDBJ databases">
        <title>Draft genome sequences of 48 bacterial type strains from the CCUG.</title>
        <authorList>
            <person name="Tunovic T."/>
            <person name="Pineiro-Iglesias B."/>
            <person name="Unosson C."/>
            <person name="Inganas E."/>
            <person name="Ohlen M."/>
            <person name="Cardew S."/>
            <person name="Jensie-Markopoulos S."/>
            <person name="Salva-Serra F."/>
            <person name="Jaen-Luchoro D."/>
            <person name="Karlsson R."/>
            <person name="Svensson-Stadler L."/>
            <person name="Chun J."/>
            <person name="Moore E."/>
        </authorList>
    </citation>
    <scope>NUCLEOTIDE SEQUENCE [LARGE SCALE GENOMIC DNA]</scope>
    <source>
        <strain evidence="6 7">CCUG 30977</strain>
    </source>
</reference>
<dbReference type="PANTHER" id="PTHR38099">
    <property type="entry name" value="LARGE RIBOSOMAL RNA SUBUNIT ACCUMULATION PROTEIN YCED"/>
    <property type="match status" value="1"/>
</dbReference>
<comment type="similarity">
    <text evidence="2">Belongs to the DUF177 domain family.</text>
</comment>
<keyword evidence="7" id="KW-1185">Reference proteome</keyword>
<dbReference type="GO" id="GO:0042254">
    <property type="term" value="P:ribosome biogenesis"/>
    <property type="evidence" value="ECO:0007669"/>
    <property type="project" value="UniProtKB-KW"/>
</dbReference>
<dbReference type="InterPro" id="IPR039255">
    <property type="entry name" value="YceD_bac"/>
</dbReference>
<dbReference type="RefSeq" id="WP_151123452.1">
    <property type="nucleotide sequence ID" value="NZ_VZPB01000012.1"/>
</dbReference>
<accession>A0A643FDU9</accession>
<dbReference type="Proteomes" id="UP000430120">
    <property type="component" value="Unassembled WGS sequence"/>
</dbReference>
<evidence type="ECO:0000313" key="6">
    <source>
        <dbReference type="EMBL" id="KAB0583596.1"/>
    </source>
</evidence>
<dbReference type="Pfam" id="PF02620">
    <property type="entry name" value="YceD"/>
    <property type="match status" value="1"/>
</dbReference>
<sequence>MTTAADPRKLDMARSARDADHLQGEWPLASLPRLAEVHVGDVPVPPVRWSAQAELRPVLGGEGEIWLHLQASAEVAMPCQRCLAPVRLPVSVDRWIRFVAGEAQAEALDAESEDDVLALPRWLDLAELIEDELLLALPIVPRHDVCPAPLPIPEQPLEEEGDARPNPFAVLAQLKSRS</sequence>
<comment type="function">
    <text evidence="1">Plays a role in synthesis, processing and/or stability of 23S rRNA.</text>
</comment>
<evidence type="ECO:0000256" key="4">
    <source>
        <dbReference type="ARBA" id="ARBA00022517"/>
    </source>
</evidence>